<feature type="signal peptide" evidence="5">
    <location>
        <begin position="1"/>
        <end position="26"/>
    </location>
</feature>
<dbReference type="GO" id="GO:0000224">
    <property type="term" value="F:peptide-N4-(N-acetyl-beta-glucosaminyl)asparagine amidase activity"/>
    <property type="evidence" value="ECO:0007669"/>
    <property type="project" value="TreeGrafter"/>
</dbReference>
<name>A0A9D9IE06_9BACT</name>
<sequence length="736" mass="80595">MKTNIGKKAAAVFGAAVLLSVYASNAAGTPLTEGSGADARDEIQESYAETVDPFIGTGGAGLAAGFVYPGATRPFGMVQFTPTYFARRGGFVINQLSGAGCRHMGNFPTLPVAGALEESPAGLFANRVRITGEKGHAGYYEASVDEGIKAELSVTERTGMARYTFPEQGKGTVLIGGGIAATPVSQAAICITGPSSCEGYAEGGNFCSVRTPYKVYFVAEFDARAQETGIWKGDRLVRGASFAEGEGSGVYFTFSLEDGDVIQYKIGVSYVSVENARENLRAENPGWSFTSVKEAAESAWDMYLGKIETEGTDPLRRVQFYTHLYHALIHPNICSDVNGEYMGADFKVHKSSDTHYTSFSNWDTYRTQIQLLSMLDPDVASAVVRSHRDFAEQSGNALPRWVMANIETGIMQGDPTPALIASAWAFGARDYDPLPVFELMKNNAEIPGLKSQEVEERPGLQQYKDKGWWNASEQLEYCTADFAIGKFALHACGDEFADWHYSGRAQSWKNLFNPETGWLQSRNADGSWKSPGEDWRESTYPNYFWMVPFNIAGLIDIIGGPENAEKRLDELFRRLDANYVQDWYACGNEPSFQIPWIYDWVGRPDKASEVINRIINDHYSAAPDGLPGNDDLGTMGAWYVFACMGMYPMIPGIGGFALNTPIFEKIVMHLPGGDVVLTGGSETKIYTTALKIDGRPHEKAWIDWEDICSGAKIEFSTSASPSGKWGREQLPPSFGN</sequence>
<proteinExistence type="predicted"/>
<dbReference type="PANTHER" id="PTHR12143">
    <property type="entry name" value="PEPTIDE N-GLYCANASE PNGASE -RELATED"/>
    <property type="match status" value="1"/>
</dbReference>
<comment type="cofactor">
    <cofactor evidence="1">
        <name>Ca(2+)</name>
        <dbReference type="ChEBI" id="CHEBI:29108"/>
    </cofactor>
</comment>
<dbReference type="Gene3D" id="1.20.1610.10">
    <property type="entry name" value="alpha-1,2-mannosidases domains"/>
    <property type="match status" value="1"/>
</dbReference>
<dbReference type="PANTHER" id="PTHR12143:SF39">
    <property type="entry name" value="SECRETED PROTEIN"/>
    <property type="match status" value="1"/>
</dbReference>
<reference evidence="8" key="2">
    <citation type="journal article" date="2021" name="PeerJ">
        <title>Extensive microbial diversity within the chicken gut microbiome revealed by metagenomics and culture.</title>
        <authorList>
            <person name="Gilroy R."/>
            <person name="Ravi A."/>
            <person name="Getino M."/>
            <person name="Pursley I."/>
            <person name="Horton D.L."/>
            <person name="Alikhan N.F."/>
            <person name="Baker D."/>
            <person name="Gharbi K."/>
            <person name="Hall N."/>
            <person name="Watson M."/>
            <person name="Adriaenssens E.M."/>
            <person name="Foster-Nyarko E."/>
            <person name="Jarju S."/>
            <person name="Secka A."/>
            <person name="Antonio M."/>
            <person name="Oren A."/>
            <person name="Chaudhuri R.R."/>
            <person name="La Ragione R."/>
            <person name="Hildebrand F."/>
            <person name="Pallen M.J."/>
        </authorList>
    </citation>
    <scope>NUCLEOTIDE SEQUENCE</scope>
    <source>
        <strain evidence="8">B2-22910</strain>
    </source>
</reference>
<keyword evidence="5" id="KW-0732">Signal</keyword>
<dbReference type="GO" id="GO:0030246">
    <property type="term" value="F:carbohydrate binding"/>
    <property type="evidence" value="ECO:0007669"/>
    <property type="project" value="InterPro"/>
</dbReference>
<evidence type="ECO:0000256" key="3">
    <source>
        <dbReference type="ARBA" id="ARBA00022837"/>
    </source>
</evidence>
<dbReference type="InterPro" id="IPR041371">
    <property type="entry name" value="GH92_N"/>
</dbReference>
<dbReference type="Gene3D" id="1.20.1050.60">
    <property type="entry name" value="alpha-1,2-mannosidase"/>
    <property type="match status" value="1"/>
</dbReference>
<dbReference type="Proteomes" id="UP000823603">
    <property type="component" value="Unassembled WGS sequence"/>
</dbReference>
<dbReference type="EC" id="3.2.1.-" evidence="8"/>
<dbReference type="Gene3D" id="2.70.98.10">
    <property type="match status" value="1"/>
</dbReference>
<dbReference type="InterPro" id="IPR014718">
    <property type="entry name" value="GH-type_carb-bd"/>
</dbReference>
<feature type="domain" description="Glycosyl hydrolase family 92 N-terminal" evidence="7">
    <location>
        <begin position="51"/>
        <end position="269"/>
    </location>
</feature>
<feature type="domain" description="Glycosyl hydrolase family 92" evidence="6">
    <location>
        <begin position="275"/>
        <end position="717"/>
    </location>
</feature>
<dbReference type="InterPro" id="IPR005887">
    <property type="entry name" value="GH92_a_mannosidase_put"/>
</dbReference>
<reference evidence="8" key="1">
    <citation type="submission" date="2020-10" db="EMBL/GenBank/DDBJ databases">
        <authorList>
            <person name="Gilroy R."/>
        </authorList>
    </citation>
    <scope>NUCLEOTIDE SEQUENCE</scope>
    <source>
        <strain evidence="8">B2-22910</strain>
    </source>
</reference>
<keyword evidence="8" id="KW-0326">Glycosidase</keyword>
<dbReference type="Pfam" id="PF07971">
    <property type="entry name" value="Glyco_hydro_92"/>
    <property type="match status" value="1"/>
</dbReference>
<protein>
    <submittedName>
        <fullName evidence="8">GH92 family glycosyl hydrolase</fullName>
        <ecNumber evidence="8">3.2.1.-</ecNumber>
    </submittedName>
</protein>
<evidence type="ECO:0000256" key="5">
    <source>
        <dbReference type="SAM" id="SignalP"/>
    </source>
</evidence>
<keyword evidence="8" id="KW-0378">Hydrolase</keyword>
<dbReference type="GO" id="GO:0005829">
    <property type="term" value="C:cytosol"/>
    <property type="evidence" value="ECO:0007669"/>
    <property type="project" value="TreeGrafter"/>
</dbReference>
<organism evidence="8 9">
    <name type="scientific">Candidatus Cryptobacteroides faecavium</name>
    <dbReference type="NCBI Taxonomy" id="2840762"/>
    <lineage>
        <taxon>Bacteria</taxon>
        <taxon>Pseudomonadati</taxon>
        <taxon>Bacteroidota</taxon>
        <taxon>Bacteroidia</taxon>
        <taxon>Bacteroidales</taxon>
        <taxon>Candidatus Cryptobacteroides</taxon>
    </lineage>
</organism>
<evidence type="ECO:0000256" key="1">
    <source>
        <dbReference type="ARBA" id="ARBA00001913"/>
    </source>
</evidence>
<dbReference type="InterPro" id="IPR008928">
    <property type="entry name" value="6-hairpin_glycosidase_sf"/>
</dbReference>
<evidence type="ECO:0000313" key="8">
    <source>
        <dbReference type="EMBL" id="MBO8470712.1"/>
    </source>
</evidence>
<dbReference type="InterPro" id="IPR012939">
    <property type="entry name" value="Glyco_hydro_92"/>
</dbReference>
<accession>A0A9D9IE06</accession>
<keyword evidence="3" id="KW-0106">Calcium</keyword>
<dbReference type="InterPro" id="IPR050883">
    <property type="entry name" value="PNGase"/>
</dbReference>
<feature type="region of interest" description="Disordered" evidence="4">
    <location>
        <begin position="717"/>
        <end position="736"/>
    </location>
</feature>
<dbReference type="GO" id="GO:0016798">
    <property type="term" value="F:hydrolase activity, acting on glycosyl bonds"/>
    <property type="evidence" value="ECO:0007669"/>
    <property type="project" value="UniProtKB-KW"/>
</dbReference>
<dbReference type="SUPFAM" id="SSF48208">
    <property type="entry name" value="Six-hairpin glycosidases"/>
    <property type="match status" value="1"/>
</dbReference>
<dbReference type="Gene3D" id="3.30.2080.10">
    <property type="entry name" value="GH92 mannosidase domain"/>
    <property type="match status" value="1"/>
</dbReference>
<gene>
    <name evidence="8" type="ORF">IAB82_02825</name>
</gene>
<dbReference type="NCBIfam" id="TIGR01180">
    <property type="entry name" value="aman2_put"/>
    <property type="match status" value="1"/>
</dbReference>
<evidence type="ECO:0000313" key="9">
    <source>
        <dbReference type="Proteomes" id="UP000823603"/>
    </source>
</evidence>
<dbReference type="GO" id="GO:0006516">
    <property type="term" value="P:glycoprotein catabolic process"/>
    <property type="evidence" value="ECO:0007669"/>
    <property type="project" value="TreeGrafter"/>
</dbReference>
<dbReference type="AlphaFoldDB" id="A0A9D9IE06"/>
<comment type="caution">
    <text evidence="8">The sequence shown here is derived from an EMBL/GenBank/DDBJ whole genome shotgun (WGS) entry which is preliminary data.</text>
</comment>
<evidence type="ECO:0000256" key="2">
    <source>
        <dbReference type="ARBA" id="ARBA00011245"/>
    </source>
</evidence>
<evidence type="ECO:0000259" key="7">
    <source>
        <dbReference type="Pfam" id="PF17678"/>
    </source>
</evidence>
<evidence type="ECO:0000256" key="4">
    <source>
        <dbReference type="SAM" id="MobiDB-lite"/>
    </source>
</evidence>
<dbReference type="Pfam" id="PF17678">
    <property type="entry name" value="Glyco_hydro_92N"/>
    <property type="match status" value="1"/>
</dbReference>
<evidence type="ECO:0000259" key="6">
    <source>
        <dbReference type="Pfam" id="PF07971"/>
    </source>
</evidence>
<dbReference type="GO" id="GO:0005975">
    <property type="term" value="P:carbohydrate metabolic process"/>
    <property type="evidence" value="ECO:0007669"/>
    <property type="project" value="InterPro"/>
</dbReference>
<dbReference type="EMBL" id="JADIMB010000042">
    <property type="protein sequence ID" value="MBO8470712.1"/>
    <property type="molecule type" value="Genomic_DNA"/>
</dbReference>
<comment type="subunit">
    <text evidence="2">Monomer.</text>
</comment>
<feature type="chain" id="PRO_5039292262" evidence="5">
    <location>
        <begin position="27"/>
        <end position="736"/>
    </location>
</feature>